<proteinExistence type="predicted"/>
<organism evidence="2 3">
    <name type="scientific">Glomerella acutata</name>
    <name type="common">Colletotrichum acutatum</name>
    <dbReference type="NCBI Taxonomy" id="27357"/>
    <lineage>
        <taxon>Eukaryota</taxon>
        <taxon>Fungi</taxon>
        <taxon>Dikarya</taxon>
        <taxon>Ascomycota</taxon>
        <taxon>Pezizomycotina</taxon>
        <taxon>Sordariomycetes</taxon>
        <taxon>Hypocreomycetidae</taxon>
        <taxon>Glomerellales</taxon>
        <taxon>Glomerellaceae</taxon>
        <taxon>Colletotrichum</taxon>
        <taxon>Colletotrichum acutatum species complex</taxon>
    </lineage>
</organism>
<protein>
    <submittedName>
        <fullName evidence="2">Uncharacterized protein</fullName>
    </submittedName>
</protein>
<keyword evidence="1" id="KW-0732">Signal</keyword>
<sequence length="112" mass="12756">MLHALLLAQLFLNLVYRFTALQFAASFTQFPQPSTRPIHLSQADAMSTNKIWGQLQVDLTKAHPIQRITDSGDFRFVIANDFPPPQPVPWGKDQTWSPVLSKSLYYKRPAKS</sequence>
<feature type="chain" id="PRO_5041993259" evidence="1">
    <location>
        <begin position="21"/>
        <end position="112"/>
    </location>
</feature>
<gene>
    <name evidence="2" type="ORF">BDZ83DRAFT_79140</name>
</gene>
<keyword evidence="3" id="KW-1185">Reference proteome</keyword>
<dbReference type="Proteomes" id="UP001244207">
    <property type="component" value="Unassembled WGS sequence"/>
</dbReference>
<dbReference type="EMBL" id="JAHMHS010000136">
    <property type="protein sequence ID" value="KAK1713754.1"/>
    <property type="molecule type" value="Genomic_DNA"/>
</dbReference>
<evidence type="ECO:0000256" key="1">
    <source>
        <dbReference type="SAM" id="SignalP"/>
    </source>
</evidence>
<evidence type="ECO:0000313" key="2">
    <source>
        <dbReference type="EMBL" id="KAK1713754.1"/>
    </source>
</evidence>
<dbReference type="AlphaFoldDB" id="A0AAD8UB77"/>
<accession>A0AAD8UB77</accession>
<name>A0AAD8UB77_GLOAC</name>
<reference evidence="2" key="1">
    <citation type="submission" date="2021-12" db="EMBL/GenBank/DDBJ databases">
        <title>Comparative genomics, transcriptomics and evolutionary studies reveal genomic signatures of adaptation to plant cell wall in hemibiotrophic fungi.</title>
        <authorList>
            <consortium name="DOE Joint Genome Institute"/>
            <person name="Baroncelli R."/>
            <person name="Diaz J.F."/>
            <person name="Benocci T."/>
            <person name="Peng M."/>
            <person name="Battaglia E."/>
            <person name="Haridas S."/>
            <person name="Andreopoulos W."/>
            <person name="Labutti K."/>
            <person name="Pangilinan J."/>
            <person name="Floch G.L."/>
            <person name="Makela M.R."/>
            <person name="Henrissat B."/>
            <person name="Grigoriev I.V."/>
            <person name="Crouch J.A."/>
            <person name="De Vries R.P."/>
            <person name="Sukno S.A."/>
            <person name="Thon M.R."/>
        </authorList>
    </citation>
    <scope>NUCLEOTIDE SEQUENCE</scope>
    <source>
        <strain evidence="2">CBS 112980</strain>
    </source>
</reference>
<dbReference type="RefSeq" id="XP_060359807.1">
    <property type="nucleotide sequence ID" value="XM_060515732.1"/>
</dbReference>
<comment type="caution">
    <text evidence="2">The sequence shown here is derived from an EMBL/GenBank/DDBJ whole genome shotgun (WGS) entry which is preliminary data.</text>
</comment>
<feature type="signal peptide" evidence="1">
    <location>
        <begin position="1"/>
        <end position="20"/>
    </location>
</feature>
<dbReference type="GeneID" id="85399630"/>
<evidence type="ECO:0000313" key="3">
    <source>
        <dbReference type="Proteomes" id="UP001244207"/>
    </source>
</evidence>